<keyword evidence="2" id="KW-0687">Ribonucleoprotein</keyword>
<evidence type="ECO:0000313" key="5">
    <source>
        <dbReference type="EMBL" id="MCL7046410.1"/>
    </source>
</evidence>
<dbReference type="InterPro" id="IPR010920">
    <property type="entry name" value="LSM_dom_sf"/>
</dbReference>
<keyword evidence="6" id="KW-1185">Reference proteome</keyword>
<dbReference type="SUPFAM" id="SSF50182">
    <property type="entry name" value="Sm-like ribonucleoproteins"/>
    <property type="match status" value="1"/>
</dbReference>
<feature type="region of interest" description="Disordered" evidence="3">
    <location>
        <begin position="103"/>
        <end position="128"/>
    </location>
</feature>
<keyword evidence="1" id="KW-0694">RNA-binding</keyword>
<comment type="caution">
    <text evidence="5">The sequence shown here is derived from an EMBL/GenBank/DDBJ whole genome shotgun (WGS) entry which is preliminary data.</text>
</comment>
<gene>
    <name evidence="5" type="ORF">MKW94_009448</name>
</gene>
<evidence type="ECO:0000259" key="4">
    <source>
        <dbReference type="Pfam" id="PF01423"/>
    </source>
</evidence>
<evidence type="ECO:0000256" key="2">
    <source>
        <dbReference type="ARBA" id="ARBA00023274"/>
    </source>
</evidence>
<dbReference type="PANTHER" id="PTHR15588:SF20">
    <property type="entry name" value="SM-LIKE PROTEIN LSM1B"/>
    <property type="match status" value="1"/>
</dbReference>
<evidence type="ECO:0000256" key="3">
    <source>
        <dbReference type="SAM" id="MobiDB-lite"/>
    </source>
</evidence>
<sequence length="128" mass="14808">MHLNCLFISLYLIEYIDEKLLVLLRDGRKIMGLLRSFDQFGMLSVSLLWKFCVLCTSNAVLESACEQVIVGDLYCDIPLGLYDLEKEELPKHMTRVSPAEIKRAQKAERDSTDLKGSMRKRMEFPEMD</sequence>
<dbReference type="GO" id="GO:0000290">
    <property type="term" value="P:deadenylation-dependent decapping of nuclear-transcribed mRNA"/>
    <property type="evidence" value="ECO:0007669"/>
    <property type="project" value="TreeGrafter"/>
</dbReference>
<accession>A0AA42B081</accession>
<evidence type="ECO:0000256" key="1">
    <source>
        <dbReference type="ARBA" id="ARBA00022884"/>
    </source>
</evidence>
<dbReference type="Proteomes" id="UP001177140">
    <property type="component" value="Unassembled WGS sequence"/>
</dbReference>
<protein>
    <recommendedName>
        <fullName evidence="4">Sm domain-containing protein</fullName>
    </recommendedName>
</protein>
<evidence type="ECO:0000313" key="6">
    <source>
        <dbReference type="Proteomes" id="UP001177140"/>
    </source>
</evidence>
<feature type="compositionally biased region" description="Basic and acidic residues" evidence="3">
    <location>
        <begin position="103"/>
        <end position="113"/>
    </location>
</feature>
<feature type="domain" description="Sm" evidence="4">
    <location>
        <begin position="12"/>
        <end position="40"/>
    </location>
</feature>
<dbReference type="GO" id="GO:1990904">
    <property type="term" value="C:ribonucleoprotein complex"/>
    <property type="evidence" value="ECO:0007669"/>
    <property type="project" value="UniProtKB-KW"/>
</dbReference>
<name>A0AA42B081_PAPNU</name>
<dbReference type="Pfam" id="PF01423">
    <property type="entry name" value="LSM"/>
    <property type="match status" value="1"/>
</dbReference>
<dbReference type="InterPro" id="IPR001163">
    <property type="entry name" value="Sm_dom_euk/arc"/>
</dbReference>
<reference evidence="5" key="1">
    <citation type="submission" date="2022-03" db="EMBL/GenBank/DDBJ databases">
        <title>A functionally conserved STORR gene fusion in Papaver species that diverged 16.8 million years ago.</title>
        <authorList>
            <person name="Catania T."/>
        </authorList>
    </citation>
    <scope>NUCLEOTIDE SEQUENCE</scope>
    <source>
        <strain evidence="5">S-191538</strain>
    </source>
</reference>
<dbReference type="EMBL" id="JAJJMA010280946">
    <property type="protein sequence ID" value="MCL7046410.1"/>
    <property type="molecule type" value="Genomic_DNA"/>
</dbReference>
<organism evidence="5 6">
    <name type="scientific">Papaver nudicaule</name>
    <name type="common">Iceland poppy</name>
    <dbReference type="NCBI Taxonomy" id="74823"/>
    <lineage>
        <taxon>Eukaryota</taxon>
        <taxon>Viridiplantae</taxon>
        <taxon>Streptophyta</taxon>
        <taxon>Embryophyta</taxon>
        <taxon>Tracheophyta</taxon>
        <taxon>Spermatophyta</taxon>
        <taxon>Magnoliopsida</taxon>
        <taxon>Ranunculales</taxon>
        <taxon>Papaveraceae</taxon>
        <taxon>Papaveroideae</taxon>
        <taxon>Papaver</taxon>
    </lineage>
</organism>
<dbReference type="InterPro" id="IPR044642">
    <property type="entry name" value="PTHR15588"/>
</dbReference>
<dbReference type="Gene3D" id="2.30.30.100">
    <property type="match status" value="1"/>
</dbReference>
<dbReference type="AlphaFoldDB" id="A0AA42B081"/>
<dbReference type="GO" id="GO:0003729">
    <property type="term" value="F:mRNA binding"/>
    <property type="evidence" value="ECO:0007669"/>
    <property type="project" value="TreeGrafter"/>
</dbReference>
<dbReference type="GO" id="GO:0000932">
    <property type="term" value="C:P-body"/>
    <property type="evidence" value="ECO:0007669"/>
    <property type="project" value="TreeGrafter"/>
</dbReference>
<dbReference type="GO" id="GO:1990726">
    <property type="term" value="C:Lsm1-7-Pat1 complex"/>
    <property type="evidence" value="ECO:0007669"/>
    <property type="project" value="TreeGrafter"/>
</dbReference>
<dbReference type="PANTHER" id="PTHR15588">
    <property type="entry name" value="LSM1"/>
    <property type="match status" value="1"/>
</dbReference>
<proteinExistence type="predicted"/>